<dbReference type="SMART" id="SM00635">
    <property type="entry name" value="BID_2"/>
    <property type="match status" value="1"/>
</dbReference>
<evidence type="ECO:0000313" key="2">
    <source>
        <dbReference type="EMBL" id="QDL32376.1"/>
    </source>
</evidence>
<dbReference type="InterPro" id="IPR003343">
    <property type="entry name" value="Big_2"/>
</dbReference>
<gene>
    <name evidence="2" type="ORF">EGO53_11475</name>
</gene>
<dbReference type="Pfam" id="PF02368">
    <property type="entry name" value="Big_2"/>
    <property type="match status" value="1"/>
</dbReference>
<dbReference type="EMBL" id="CP033893">
    <property type="protein sequence ID" value="QDL32376.1"/>
    <property type="molecule type" value="Genomic_DNA"/>
</dbReference>
<dbReference type="Proteomes" id="UP000317572">
    <property type="component" value="Chromosome"/>
</dbReference>
<organism evidence="2 3">
    <name type="scientific">Serratia liquefaciens</name>
    <dbReference type="NCBI Taxonomy" id="614"/>
    <lineage>
        <taxon>Bacteria</taxon>
        <taxon>Pseudomonadati</taxon>
        <taxon>Pseudomonadota</taxon>
        <taxon>Gammaproteobacteria</taxon>
        <taxon>Enterobacterales</taxon>
        <taxon>Yersiniaceae</taxon>
        <taxon>Serratia</taxon>
    </lineage>
</organism>
<feature type="domain" description="BIG2" evidence="1">
    <location>
        <begin position="163"/>
        <end position="246"/>
    </location>
</feature>
<accession>A0A515CW48</accession>
<dbReference type="Gene3D" id="2.60.40.1080">
    <property type="match status" value="1"/>
</dbReference>
<evidence type="ECO:0000313" key="3">
    <source>
        <dbReference type="Proteomes" id="UP000317572"/>
    </source>
</evidence>
<dbReference type="RefSeq" id="WP_142815308.1">
    <property type="nucleotide sequence ID" value="NZ_CP033893.1"/>
</dbReference>
<evidence type="ECO:0000259" key="1">
    <source>
        <dbReference type="SMART" id="SM00635"/>
    </source>
</evidence>
<protein>
    <submittedName>
        <fullName evidence="2">Ig domain-containing protein</fullName>
    </submittedName>
</protein>
<dbReference type="AlphaFoldDB" id="A0A515CW48"/>
<dbReference type="InterPro" id="IPR008964">
    <property type="entry name" value="Invasin/intimin_cell_adhesion"/>
</dbReference>
<proteinExistence type="predicted"/>
<reference evidence="2 3" key="1">
    <citation type="submission" date="2018-11" db="EMBL/GenBank/DDBJ databases">
        <title>The first complete genome of Serratia liquefaciens isolated from metalophyte plant revel distinctness adaptive mechanisms in an extreme habitat.</title>
        <authorList>
            <person name="Caneschi W.L."/>
            <person name="Sanchez A.B."/>
            <person name="Felestrino E.B."/>
            <person name="Assis R.A.B."/>
            <person name="Lemes C.G.C."/>
            <person name="Cordeiro I.F."/>
            <person name="Fonseca N.P."/>
            <person name="Villa M."/>
            <person name="Vieira I.T."/>
            <person name="Moraes L.A."/>
            <person name="Kamino L.H.Y."/>
            <person name="do Carmo F."/>
            <person name="Garcia C.M."/>
            <person name="Almeida N.F."/>
            <person name="Silva R.S."/>
            <person name="Ferro J.A."/>
            <person name="Ferro M.I.T."/>
            <person name="Varani A.M."/>
            <person name="Ferreira R.M."/>
            <person name="dos Santos V.L."/>
            <person name="Silva U.C."/>
            <person name="Setubal J.C."/>
            <person name="Moreira L.M."/>
        </authorList>
    </citation>
    <scope>NUCLEOTIDE SEQUENCE [LARGE SCALE GENOMIC DNA]</scope>
    <source>
        <strain evidence="2 3">FG3</strain>
    </source>
</reference>
<sequence length="251" mass="26299">MQGCSTQNGQLIGRAKTLELAYGCPDQVPAEGDWKLVGLPTSATWDLSPESLTSDADNGGFSANLIASLDPTYSLEGEVRINDRTDEFGIQQFVKYVVDEVRARRQPTVWMRFQWGDYYHIGYMVASGLSDGGGVKEIVTYSLELKINEGSTFQIIDASGDIPVTGVTVAPTTSSIAAGASTTFAVTVAPADADNKLFTLTSSVPARATAAFAGNTVTVSAPSGATAGTAVITVKTVDGEFTATYTVTVTA</sequence>
<name>A0A515CW48_SERLI</name>
<dbReference type="SUPFAM" id="SSF49373">
    <property type="entry name" value="Invasin/intimin cell-adhesion fragments"/>
    <property type="match status" value="1"/>
</dbReference>